<name>A0A7C8M6V8_9PLEO</name>
<accession>A0A7C8M6V8</accession>
<keyword evidence="3" id="KW-1185">Reference proteome</keyword>
<comment type="caution">
    <text evidence="2">The sequence shown here is derived from an EMBL/GenBank/DDBJ whole genome shotgun (WGS) entry which is preliminary data.</text>
</comment>
<reference evidence="2 3" key="1">
    <citation type="submission" date="2020-01" db="EMBL/GenBank/DDBJ databases">
        <authorList>
            <consortium name="DOE Joint Genome Institute"/>
            <person name="Haridas S."/>
            <person name="Albert R."/>
            <person name="Binder M."/>
            <person name="Bloem J."/>
            <person name="Labutti K."/>
            <person name="Salamov A."/>
            <person name="Andreopoulos B."/>
            <person name="Baker S.E."/>
            <person name="Barry K."/>
            <person name="Bills G."/>
            <person name="Bluhm B.H."/>
            <person name="Cannon C."/>
            <person name="Castanera R."/>
            <person name="Culley D.E."/>
            <person name="Daum C."/>
            <person name="Ezra D."/>
            <person name="Gonzalez J.B."/>
            <person name="Henrissat B."/>
            <person name="Kuo A."/>
            <person name="Liang C."/>
            <person name="Lipzen A."/>
            <person name="Lutzoni F."/>
            <person name="Magnuson J."/>
            <person name="Mondo S."/>
            <person name="Nolan M."/>
            <person name="Ohm R."/>
            <person name="Pangilinan J."/>
            <person name="Park H.-J.H."/>
            <person name="Ramirez L."/>
            <person name="Alfaro M."/>
            <person name="Sun H."/>
            <person name="Tritt A."/>
            <person name="Yoshinaga Y."/>
            <person name="Zwiers L.-H.L."/>
            <person name="Turgeon B.G."/>
            <person name="Goodwin S.B."/>
            <person name="Spatafora J.W."/>
            <person name="Crous P.W."/>
            <person name="Grigoriev I.V."/>
        </authorList>
    </citation>
    <scope>NUCLEOTIDE SEQUENCE [LARGE SCALE GENOMIC DNA]</scope>
    <source>
        <strain evidence="2 3">CBS 611.86</strain>
    </source>
</reference>
<proteinExistence type="predicted"/>
<evidence type="ECO:0000256" key="1">
    <source>
        <dbReference type="SAM" id="SignalP"/>
    </source>
</evidence>
<gene>
    <name evidence="2" type="ORF">BDV95DRAFT_98742</name>
</gene>
<dbReference type="AlphaFoldDB" id="A0A7C8M6V8"/>
<feature type="chain" id="PRO_5028967434" evidence="1">
    <location>
        <begin position="19"/>
        <end position="385"/>
    </location>
</feature>
<evidence type="ECO:0000313" key="3">
    <source>
        <dbReference type="Proteomes" id="UP000481861"/>
    </source>
</evidence>
<dbReference type="OrthoDB" id="3687237at2759"/>
<organism evidence="2 3">
    <name type="scientific">Massariosphaeria phaeospora</name>
    <dbReference type="NCBI Taxonomy" id="100035"/>
    <lineage>
        <taxon>Eukaryota</taxon>
        <taxon>Fungi</taxon>
        <taxon>Dikarya</taxon>
        <taxon>Ascomycota</taxon>
        <taxon>Pezizomycotina</taxon>
        <taxon>Dothideomycetes</taxon>
        <taxon>Pleosporomycetidae</taxon>
        <taxon>Pleosporales</taxon>
        <taxon>Pleosporales incertae sedis</taxon>
        <taxon>Massariosphaeria</taxon>
    </lineage>
</organism>
<dbReference type="EMBL" id="JAADJZ010000016">
    <property type="protein sequence ID" value="KAF2869401.1"/>
    <property type="molecule type" value="Genomic_DNA"/>
</dbReference>
<protein>
    <submittedName>
        <fullName evidence="2">Uncharacterized protein</fullName>
    </submittedName>
</protein>
<keyword evidence="1" id="KW-0732">Signal</keyword>
<feature type="signal peptide" evidence="1">
    <location>
        <begin position="1"/>
        <end position="18"/>
    </location>
</feature>
<evidence type="ECO:0000313" key="2">
    <source>
        <dbReference type="EMBL" id="KAF2869401.1"/>
    </source>
</evidence>
<dbReference type="Proteomes" id="UP000481861">
    <property type="component" value="Unassembled WGS sequence"/>
</dbReference>
<sequence>MRWKISLTLVGLATLVSGDVINYGDMKQYDSRVKERPTLTGEAIWLSSSTDDGFDVVLSKDMQSKVNNILGSCGQDSNKCVNDVYNTLKDTTIEVDHKIDRRHFGHLLSKTLKGSTRVLRTFETIAEMLYTFWVMKSREQMGDSGFYLPAIAAANAAKASNATAVTLSAGGSIIATITPPPEPKAKLEGSAAPQITTATGGAPMIVMDKDLASRLNDFVAMSQPGLCNDGEKFDNEHPSRRRQSKLASMGHAICVAMGVISNSGMSGMFADLSMLEKGQYHLSLQDAVPAAQDALGIIKDFVTAYTPVLGLSSDEDFSLVLAALIFNNVINKASFQAQNVLSTDGALGHWGIDGNPSRTEPSCPDPAKMPVSTHTAICCWVSESR</sequence>